<accession>A0ACC6JZH0</accession>
<gene>
    <name evidence="1" type="ORF">J2W83_001169</name>
</gene>
<sequence length="181" mass="20453">MPIPRPNMFTTCPDEQDQWPLLVVSRYRPTAATGRLQPFTTACIRPIAAIAKVLFLLIFRGRREPCGRGFIREAGNAEDGTGFARVRGHACSQSDRANSEIFNKTVFPQNLSCMRDSAAMRERAVVACRRTFERRQQASMQTVLALRSTKRDPVPSSRARGSRSSFSCFPARSIYPWRPVR</sequence>
<dbReference type="EMBL" id="JAVDTH010000005">
    <property type="protein sequence ID" value="MDR6711575.1"/>
    <property type="molecule type" value="Genomic_DNA"/>
</dbReference>
<proteinExistence type="predicted"/>
<protein>
    <submittedName>
        <fullName evidence="1">Uncharacterized protein</fullName>
    </submittedName>
</protein>
<keyword evidence="2" id="KW-1185">Reference proteome</keyword>
<comment type="caution">
    <text evidence="1">The sequence shown here is derived from an EMBL/GenBank/DDBJ whole genome shotgun (WGS) entry which is preliminary data.</text>
</comment>
<reference evidence="1" key="1">
    <citation type="submission" date="2023-07" db="EMBL/GenBank/DDBJ databases">
        <title>Sorghum-associated microbial communities from plants grown in Nebraska, USA.</title>
        <authorList>
            <person name="Schachtman D."/>
        </authorList>
    </citation>
    <scope>NUCLEOTIDE SEQUENCE</scope>
    <source>
        <strain evidence="1">BE56</strain>
    </source>
</reference>
<name>A0ACC6JZH0_9PSED</name>
<organism evidence="1 2">
    <name type="scientific">Pseudomonas hunanensis</name>
    <dbReference type="NCBI Taxonomy" id="1247546"/>
    <lineage>
        <taxon>Bacteria</taxon>
        <taxon>Pseudomonadati</taxon>
        <taxon>Pseudomonadota</taxon>
        <taxon>Gammaproteobacteria</taxon>
        <taxon>Pseudomonadales</taxon>
        <taxon>Pseudomonadaceae</taxon>
        <taxon>Pseudomonas</taxon>
    </lineage>
</organism>
<evidence type="ECO:0000313" key="2">
    <source>
        <dbReference type="Proteomes" id="UP001259587"/>
    </source>
</evidence>
<evidence type="ECO:0000313" key="1">
    <source>
        <dbReference type="EMBL" id="MDR6711575.1"/>
    </source>
</evidence>
<dbReference type="Proteomes" id="UP001259587">
    <property type="component" value="Unassembled WGS sequence"/>
</dbReference>